<dbReference type="PANTHER" id="PTHR24567:SF75">
    <property type="entry name" value="FUMARATE AND NITRATE REDUCTION REGULATORY PROTEIN"/>
    <property type="match status" value="1"/>
</dbReference>
<dbReference type="Pfam" id="PF13545">
    <property type="entry name" value="HTH_Crp_2"/>
    <property type="match status" value="1"/>
</dbReference>
<dbReference type="GO" id="GO:0003677">
    <property type="term" value="F:DNA binding"/>
    <property type="evidence" value="ECO:0007669"/>
    <property type="project" value="UniProtKB-KW"/>
</dbReference>
<evidence type="ECO:0000313" key="7">
    <source>
        <dbReference type="Proteomes" id="UP000433788"/>
    </source>
</evidence>
<evidence type="ECO:0000256" key="2">
    <source>
        <dbReference type="ARBA" id="ARBA00023125"/>
    </source>
</evidence>
<dbReference type="InterPro" id="IPR050397">
    <property type="entry name" value="Env_Response_Regulators"/>
</dbReference>
<name>A0A6N7QP77_9GAMM</name>
<keyword evidence="1" id="KW-0805">Transcription regulation</keyword>
<evidence type="ECO:0000259" key="4">
    <source>
        <dbReference type="PROSITE" id="PS50042"/>
    </source>
</evidence>
<sequence>MTIADSSAFRVSNLRQACAHCGLNQLCLPMALSEADMEQLDSIVERRKPLKRGSHLYRAGDGFKAIYAVRSGSLKTFSVTETGEEQVTGFHLPGELIGLDAINSWVHPCSASALETTSVCALPFEELEQLAAHIPGLQRQLLRLMSKEIFADQEMLFAMARRSAEERLAMLLLSFSDRFSRRGLSATRFRLPMARSDLGNYLGLAPETMSRLFRRFSENGWLSADGREIQLLDIAALTELSGRPTDDEPPVGKLHHSSL</sequence>
<evidence type="ECO:0000256" key="1">
    <source>
        <dbReference type="ARBA" id="ARBA00023015"/>
    </source>
</evidence>
<evidence type="ECO:0000313" key="6">
    <source>
        <dbReference type="EMBL" id="MRH77852.1"/>
    </source>
</evidence>
<dbReference type="Gene3D" id="1.10.10.10">
    <property type="entry name" value="Winged helix-like DNA-binding domain superfamily/Winged helix DNA-binding domain"/>
    <property type="match status" value="1"/>
</dbReference>
<protein>
    <submittedName>
        <fullName evidence="6">Fumarate/nitrate reduction transcriptional regulator Fnr</fullName>
    </submittedName>
</protein>
<dbReference type="PRINTS" id="PR00034">
    <property type="entry name" value="HTHCRP"/>
</dbReference>
<accession>A0A6N7QP77</accession>
<organism evidence="6 7">
    <name type="scientific">Spiribacter salilacus</name>
    <dbReference type="NCBI Taxonomy" id="2664894"/>
    <lineage>
        <taxon>Bacteria</taxon>
        <taxon>Pseudomonadati</taxon>
        <taxon>Pseudomonadota</taxon>
        <taxon>Gammaproteobacteria</taxon>
        <taxon>Chromatiales</taxon>
        <taxon>Ectothiorhodospiraceae</taxon>
        <taxon>Spiribacter</taxon>
    </lineage>
</organism>
<evidence type="ECO:0000259" key="5">
    <source>
        <dbReference type="PROSITE" id="PS51063"/>
    </source>
</evidence>
<dbReference type="PROSITE" id="PS50042">
    <property type="entry name" value="CNMP_BINDING_3"/>
    <property type="match status" value="1"/>
</dbReference>
<dbReference type="Pfam" id="PF00027">
    <property type="entry name" value="cNMP_binding"/>
    <property type="match status" value="1"/>
</dbReference>
<dbReference type="PROSITE" id="PS00042">
    <property type="entry name" value="HTH_CRP_1"/>
    <property type="match status" value="1"/>
</dbReference>
<dbReference type="CDD" id="cd00092">
    <property type="entry name" value="HTH_CRP"/>
    <property type="match status" value="1"/>
</dbReference>
<reference evidence="6 7" key="1">
    <citation type="submission" date="2019-11" db="EMBL/GenBank/DDBJ databases">
        <authorList>
            <person name="Zhang X.Y."/>
        </authorList>
    </citation>
    <scope>NUCLEOTIDE SEQUENCE [LARGE SCALE GENOMIC DNA]</scope>
    <source>
        <strain evidence="6 7">C176</strain>
    </source>
</reference>
<dbReference type="EMBL" id="WJPP01000002">
    <property type="protein sequence ID" value="MRH77852.1"/>
    <property type="molecule type" value="Genomic_DNA"/>
</dbReference>
<dbReference type="InterPro" id="IPR014710">
    <property type="entry name" value="RmlC-like_jellyroll"/>
</dbReference>
<dbReference type="FunFam" id="2.60.120.10:FF:000004">
    <property type="entry name" value="Fumarate/nitrate reduction transcriptional regulator Fnr"/>
    <property type="match status" value="1"/>
</dbReference>
<feature type="domain" description="HTH crp-type" evidence="5">
    <location>
        <begin position="162"/>
        <end position="235"/>
    </location>
</feature>
<evidence type="ECO:0000256" key="3">
    <source>
        <dbReference type="ARBA" id="ARBA00023163"/>
    </source>
</evidence>
<dbReference type="AlphaFoldDB" id="A0A6N7QP77"/>
<dbReference type="CDD" id="cd00038">
    <property type="entry name" value="CAP_ED"/>
    <property type="match status" value="1"/>
</dbReference>
<dbReference type="InterPro" id="IPR036388">
    <property type="entry name" value="WH-like_DNA-bd_sf"/>
</dbReference>
<dbReference type="Gene3D" id="2.60.120.10">
    <property type="entry name" value="Jelly Rolls"/>
    <property type="match status" value="1"/>
</dbReference>
<dbReference type="SMART" id="SM00419">
    <property type="entry name" value="HTH_CRP"/>
    <property type="match status" value="1"/>
</dbReference>
<dbReference type="NCBIfam" id="NF008365">
    <property type="entry name" value="PRK11161.1"/>
    <property type="match status" value="1"/>
</dbReference>
<dbReference type="SUPFAM" id="SSF46785">
    <property type="entry name" value="Winged helix' DNA-binding domain"/>
    <property type="match status" value="1"/>
</dbReference>
<gene>
    <name evidence="6" type="primary">fnr</name>
    <name evidence="6" type="ORF">GH984_03960</name>
</gene>
<dbReference type="PANTHER" id="PTHR24567">
    <property type="entry name" value="CRP FAMILY TRANSCRIPTIONAL REGULATORY PROTEIN"/>
    <property type="match status" value="1"/>
</dbReference>
<dbReference type="PROSITE" id="PS51063">
    <property type="entry name" value="HTH_CRP_2"/>
    <property type="match status" value="1"/>
</dbReference>
<dbReference type="InterPro" id="IPR018335">
    <property type="entry name" value="Tscrpt_reg_HTH_Crp-type_CS"/>
</dbReference>
<dbReference type="RefSeq" id="WP_153718917.1">
    <property type="nucleotide sequence ID" value="NZ_WJPP01000002.1"/>
</dbReference>
<proteinExistence type="predicted"/>
<feature type="domain" description="Cyclic nucleotide-binding" evidence="4">
    <location>
        <begin position="28"/>
        <end position="119"/>
    </location>
</feature>
<dbReference type="InterPro" id="IPR018490">
    <property type="entry name" value="cNMP-bd_dom_sf"/>
</dbReference>
<dbReference type="FunFam" id="1.10.10.10:FF:000028">
    <property type="entry name" value="Fumarate/nitrate reduction transcriptional regulator Fnr"/>
    <property type="match status" value="1"/>
</dbReference>
<dbReference type="GO" id="GO:0003700">
    <property type="term" value="F:DNA-binding transcription factor activity"/>
    <property type="evidence" value="ECO:0007669"/>
    <property type="project" value="InterPro"/>
</dbReference>
<dbReference type="SMART" id="SM00100">
    <property type="entry name" value="cNMP"/>
    <property type="match status" value="1"/>
</dbReference>
<comment type="caution">
    <text evidence="6">The sequence shown here is derived from an EMBL/GenBank/DDBJ whole genome shotgun (WGS) entry which is preliminary data.</text>
</comment>
<dbReference type="InterPro" id="IPR000595">
    <property type="entry name" value="cNMP-bd_dom"/>
</dbReference>
<keyword evidence="2" id="KW-0238">DNA-binding</keyword>
<dbReference type="Proteomes" id="UP000433788">
    <property type="component" value="Unassembled WGS sequence"/>
</dbReference>
<dbReference type="SUPFAM" id="SSF51206">
    <property type="entry name" value="cAMP-binding domain-like"/>
    <property type="match status" value="1"/>
</dbReference>
<keyword evidence="3" id="KW-0804">Transcription</keyword>
<dbReference type="GO" id="GO:0005829">
    <property type="term" value="C:cytosol"/>
    <property type="evidence" value="ECO:0007669"/>
    <property type="project" value="TreeGrafter"/>
</dbReference>
<keyword evidence="7" id="KW-1185">Reference proteome</keyword>
<dbReference type="InterPro" id="IPR012318">
    <property type="entry name" value="HTH_CRP"/>
</dbReference>
<dbReference type="InterPro" id="IPR036390">
    <property type="entry name" value="WH_DNA-bd_sf"/>
</dbReference>